<keyword evidence="1" id="KW-0472">Membrane</keyword>
<evidence type="ECO:0000313" key="3">
    <source>
        <dbReference type="EMBL" id="HCL02948.1"/>
    </source>
</evidence>
<comment type="caution">
    <text evidence="3">The sequence shown here is derived from an EMBL/GenBank/DDBJ whole genome shotgun (WGS) entry which is preliminary data.</text>
</comment>
<dbReference type="Proteomes" id="UP000262969">
    <property type="component" value="Unassembled WGS sequence"/>
</dbReference>
<dbReference type="AlphaFoldDB" id="A0A3D2X9B1"/>
<dbReference type="SUPFAM" id="SSF55874">
    <property type="entry name" value="ATPase domain of HSP90 chaperone/DNA topoisomerase II/histidine kinase"/>
    <property type="match status" value="1"/>
</dbReference>
<dbReference type="PANTHER" id="PTHR34220:SF7">
    <property type="entry name" value="SENSOR HISTIDINE KINASE YPDA"/>
    <property type="match status" value="1"/>
</dbReference>
<dbReference type="EMBL" id="DPVV01000373">
    <property type="protein sequence ID" value="HCL02948.1"/>
    <property type="molecule type" value="Genomic_DNA"/>
</dbReference>
<dbReference type="Gene3D" id="3.30.565.10">
    <property type="entry name" value="Histidine kinase-like ATPase, C-terminal domain"/>
    <property type="match status" value="1"/>
</dbReference>
<protein>
    <recommendedName>
        <fullName evidence="2">Signal transduction histidine kinase internal region domain-containing protein</fullName>
    </recommendedName>
</protein>
<dbReference type="GO" id="GO:0000155">
    <property type="term" value="F:phosphorelay sensor kinase activity"/>
    <property type="evidence" value="ECO:0007669"/>
    <property type="project" value="InterPro"/>
</dbReference>
<gene>
    <name evidence="3" type="ORF">DHW61_11160</name>
</gene>
<dbReference type="GO" id="GO:0016020">
    <property type="term" value="C:membrane"/>
    <property type="evidence" value="ECO:0007669"/>
    <property type="project" value="InterPro"/>
</dbReference>
<organism evidence="3 4">
    <name type="scientific">Lachnoclostridium phytofermentans</name>
    <dbReference type="NCBI Taxonomy" id="66219"/>
    <lineage>
        <taxon>Bacteria</taxon>
        <taxon>Bacillati</taxon>
        <taxon>Bacillota</taxon>
        <taxon>Clostridia</taxon>
        <taxon>Lachnospirales</taxon>
        <taxon>Lachnospiraceae</taxon>
    </lineage>
</organism>
<keyword evidence="1" id="KW-1133">Transmembrane helix</keyword>
<dbReference type="Gene3D" id="6.10.340.10">
    <property type="match status" value="1"/>
</dbReference>
<dbReference type="InterPro" id="IPR050640">
    <property type="entry name" value="Bact_2-comp_sensor_kinase"/>
</dbReference>
<evidence type="ECO:0000313" key="4">
    <source>
        <dbReference type="Proteomes" id="UP000262969"/>
    </source>
</evidence>
<feature type="domain" description="Signal transduction histidine kinase internal region" evidence="2">
    <location>
        <begin position="387"/>
        <end position="465"/>
    </location>
</feature>
<evidence type="ECO:0000259" key="2">
    <source>
        <dbReference type="Pfam" id="PF06580"/>
    </source>
</evidence>
<sequence length="601" mass="69198">MKLFSTIRSRLFFCYSTIIVTLITLLATLFYRYASTLLEQRASESLQQLSINTIQYLDSEIKNMNSLANRIISSEPIKSSFYDLNSSNYNLLNKKSKLFNLLSTTTGSTLEYQINLIGLNGNFVEFGNKFDIRVMDKENIKNRDWFPSCLDLRGRLYIVPIVEDKTLQEHLPISIARSFSEVFGAKYDSIVEIQATYETFAKHIEKATLIQNASTKVSVHSYVFDEHGNQIYPAVKTNTFDYYEKTKQCKNSFGTMPIERKERAEIIAFSKSDYSNWTVVVSQTRDQLLQPVITFRNIILCLGILVLLITLFLSYIIARKLTKPIKEIHYAISNLNLNDLSKQQETKQELFTYELTMLSEAYAEMVSRLQDSLSQTVLAKSSEIQARMIALQAQMNPHFLYNTITVISIKAEDSGNTDIVHMCDSLVSMLRYVTIENHSLVTVRCELEYVDKYLSLMEYRYPDHFKVSTTLPDALYELTIPKLLLHPLIENCFKYAFHIRSPWLISVNGTIDAEHWTISVTDNGVGFKEEVLSEYNEIIKNNQFSFSSNHKIGLFNIYYRLKIQYKDDTIFEIRNNEDSGATITIGGKIEGGLQNDNKQIL</sequence>
<dbReference type="InterPro" id="IPR010559">
    <property type="entry name" value="Sig_transdc_His_kin_internal"/>
</dbReference>
<keyword evidence="1" id="KW-0812">Transmembrane</keyword>
<dbReference type="Pfam" id="PF06580">
    <property type="entry name" value="His_kinase"/>
    <property type="match status" value="1"/>
</dbReference>
<evidence type="ECO:0000256" key="1">
    <source>
        <dbReference type="SAM" id="Phobius"/>
    </source>
</evidence>
<dbReference type="PANTHER" id="PTHR34220">
    <property type="entry name" value="SENSOR HISTIDINE KINASE YPDA"/>
    <property type="match status" value="1"/>
</dbReference>
<dbReference type="InterPro" id="IPR036890">
    <property type="entry name" value="HATPase_C_sf"/>
</dbReference>
<proteinExistence type="predicted"/>
<reference evidence="3 4" key="1">
    <citation type="journal article" date="2018" name="Nat. Biotechnol.">
        <title>A standardized bacterial taxonomy based on genome phylogeny substantially revises the tree of life.</title>
        <authorList>
            <person name="Parks D.H."/>
            <person name="Chuvochina M."/>
            <person name="Waite D.W."/>
            <person name="Rinke C."/>
            <person name="Skarshewski A."/>
            <person name="Chaumeil P.A."/>
            <person name="Hugenholtz P."/>
        </authorList>
    </citation>
    <scope>NUCLEOTIDE SEQUENCE [LARGE SCALE GENOMIC DNA]</scope>
    <source>
        <strain evidence="3">UBA11728</strain>
    </source>
</reference>
<name>A0A3D2X9B1_9FIRM</name>
<feature type="transmembrane region" description="Helical" evidence="1">
    <location>
        <begin position="12"/>
        <end position="34"/>
    </location>
</feature>
<feature type="transmembrane region" description="Helical" evidence="1">
    <location>
        <begin position="297"/>
        <end position="318"/>
    </location>
</feature>
<accession>A0A3D2X9B1</accession>